<dbReference type="SUPFAM" id="SSF52540">
    <property type="entry name" value="P-loop containing nucleoside triphosphate hydrolases"/>
    <property type="match status" value="1"/>
</dbReference>
<sequence>MQRGPDGELIAQPKHFTATCETRGLMVVAKTGSGKTTLIRHVLSNLDILQTVSPDIQPWISVEVPSNVTMKSLGIEVLDKLGYRIENQRSISEHEIWRIVRHRFRLKGTVLLWIDEAQDLFRTKGPATTRHILNTIKNLM</sequence>
<reference evidence="1 2" key="1">
    <citation type="journal article" date="2007" name="J. Bacteriol.">
        <title>The complete genome sequence of Roseobacter denitrificans reveals a mixotrophic rather than photosynthetic metabolism.</title>
        <authorList>
            <person name="Swingley W.D."/>
            <person name="Sadekar S."/>
            <person name="Mastrian S.D."/>
            <person name="Matthies H.J."/>
            <person name="Hao J."/>
            <person name="Ramos H."/>
            <person name="Acharya C.R."/>
            <person name="Conrad A.L."/>
            <person name="Taylor H.L."/>
            <person name="Dejesa L.C."/>
            <person name="Shah M.K."/>
            <person name="O'huallachain M.E."/>
            <person name="Lince M.T."/>
            <person name="Blankenship R.E."/>
            <person name="Beatty J.T."/>
            <person name="Touchman J.W."/>
        </authorList>
    </citation>
    <scope>NUCLEOTIDE SEQUENCE [LARGE SCALE GENOMIC DNA]</scope>
    <source>
        <strain evidence="2">ATCC 33942 / OCh 114</strain>
    </source>
</reference>
<evidence type="ECO:0000313" key="2">
    <source>
        <dbReference type="Proteomes" id="UP000007029"/>
    </source>
</evidence>
<dbReference type="InterPro" id="IPR027417">
    <property type="entry name" value="P-loop_NTPase"/>
</dbReference>
<dbReference type="Gene3D" id="3.40.50.300">
    <property type="entry name" value="P-loop containing nucleotide triphosphate hydrolases"/>
    <property type="match status" value="1"/>
</dbReference>
<dbReference type="STRING" id="375451.RD1_4041"/>
<accession>Q160V7</accession>
<dbReference type="InterPro" id="IPR008868">
    <property type="entry name" value="TniB"/>
</dbReference>
<evidence type="ECO:0000313" key="1">
    <source>
        <dbReference type="EMBL" id="ABG33486.1"/>
    </source>
</evidence>
<dbReference type="HOGENOM" id="CLU_1833691_0_0_5"/>
<dbReference type="Proteomes" id="UP000007029">
    <property type="component" value="Chromosome"/>
</dbReference>
<proteinExistence type="predicted"/>
<gene>
    <name evidence="1" type="ordered locus">RD1_4041</name>
</gene>
<dbReference type="eggNOG" id="COG1474">
    <property type="taxonomic scope" value="Bacteria"/>
</dbReference>
<dbReference type="Pfam" id="PF05621">
    <property type="entry name" value="TniB"/>
    <property type="match status" value="1"/>
</dbReference>
<keyword evidence="2" id="KW-1185">Reference proteome</keyword>
<dbReference type="AlphaFoldDB" id="Q160V7"/>
<protein>
    <submittedName>
        <fullName evidence="1">Transposition protein, putative</fullName>
    </submittedName>
</protein>
<dbReference type="KEGG" id="rde:RD1_4041"/>
<name>Q160V7_ROSDO</name>
<dbReference type="EMBL" id="CP000362">
    <property type="protein sequence ID" value="ABG33486.1"/>
    <property type="molecule type" value="Genomic_DNA"/>
</dbReference>
<organism evidence="1 2">
    <name type="scientific">Roseobacter denitrificans (strain ATCC 33942 / OCh 114)</name>
    <name type="common">Erythrobacter sp. (strain OCh 114)</name>
    <name type="synonym">Roseobacter denitrificans</name>
    <dbReference type="NCBI Taxonomy" id="375451"/>
    <lineage>
        <taxon>Bacteria</taxon>
        <taxon>Pseudomonadati</taxon>
        <taxon>Pseudomonadota</taxon>
        <taxon>Alphaproteobacteria</taxon>
        <taxon>Rhodobacterales</taxon>
        <taxon>Roseobacteraceae</taxon>
        <taxon>Roseobacter</taxon>
    </lineage>
</organism>